<dbReference type="SUPFAM" id="SSF48371">
    <property type="entry name" value="ARM repeat"/>
    <property type="match status" value="1"/>
</dbReference>
<dbReference type="AlphaFoldDB" id="A0A196S9L0"/>
<name>A0A196S9L0_BLAHN</name>
<dbReference type="Proteomes" id="UP000078348">
    <property type="component" value="Unassembled WGS sequence"/>
</dbReference>
<keyword evidence="2" id="KW-1185">Reference proteome</keyword>
<dbReference type="InterPro" id="IPR016024">
    <property type="entry name" value="ARM-type_fold"/>
</dbReference>
<sequence length="336" mass="37969">MIARKENCVEMYKEGGIELLMMIAKSCVENEETIRLCIQVIRVITYANDEGIPLLLQNEFFMLLEMLFKTYPLSSCVLIQCFYSILHIQEQKQLFLLSDLLDTRIIKTISIVLEKHREPRLLKISFTILYELISNAKNEDAIRVRREIEDCNIIPLSVSVIQFISIDSESLISALSFFILFSKEGALFIIVVMDYSACSVLSDLDAIPLIISLCVSYVEKKDKGIVTQVLGIVSNLLVASQKHQRNGDIIIMKLLANDLVQLIDKLLVIFPKDKRIIYQCVTSLAVLSFTAEGMVYLKNSMLLIDHLQATVATLTNLPQTVELATIVLKKLGCVIT</sequence>
<proteinExistence type="predicted"/>
<dbReference type="Gene3D" id="1.25.10.10">
    <property type="entry name" value="Leucine-rich Repeat Variant"/>
    <property type="match status" value="1"/>
</dbReference>
<dbReference type="OrthoDB" id="10552327at2759"/>
<comment type="caution">
    <text evidence="1">The sequence shown here is derived from an EMBL/GenBank/DDBJ whole genome shotgun (WGS) entry which is preliminary data.</text>
</comment>
<dbReference type="EMBL" id="LXWW01000472">
    <property type="protein sequence ID" value="OAO13036.1"/>
    <property type="molecule type" value="Genomic_DNA"/>
</dbReference>
<evidence type="ECO:0000313" key="2">
    <source>
        <dbReference type="Proteomes" id="UP000078348"/>
    </source>
</evidence>
<organism evidence="1 2">
    <name type="scientific">Blastocystis sp. subtype 1 (strain ATCC 50177 / NandII)</name>
    <dbReference type="NCBI Taxonomy" id="478820"/>
    <lineage>
        <taxon>Eukaryota</taxon>
        <taxon>Sar</taxon>
        <taxon>Stramenopiles</taxon>
        <taxon>Bigyra</taxon>
        <taxon>Opalozoa</taxon>
        <taxon>Opalinata</taxon>
        <taxon>Blastocystidae</taxon>
        <taxon>Blastocystis</taxon>
    </lineage>
</organism>
<evidence type="ECO:0000313" key="1">
    <source>
        <dbReference type="EMBL" id="OAO13036.1"/>
    </source>
</evidence>
<dbReference type="InterPro" id="IPR011989">
    <property type="entry name" value="ARM-like"/>
</dbReference>
<gene>
    <name evidence="1" type="ORF">AV274_5253</name>
</gene>
<reference evidence="1 2" key="1">
    <citation type="submission" date="2016-05" db="EMBL/GenBank/DDBJ databases">
        <title>Nuclear genome of Blastocystis sp. subtype 1 NandII.</title>
        <authorList>
            <person name="Gentekaki E."/>
            <person name="Curtis B."/>
            <person name="Stairs C."/>
            <person name="Eme L."/>
            <person name="Herman E."/>
            <person name="Klimes V."/>
            <person name="Arias M.C."/>
            <person name="Elias M."/>
            <person name="Hilliou F."/>
            <person name="Klute M."/>
            <person name="Malik S.-B."/>
            <person name="Pightling A."/>
            <person name="Rachubinski R."/>
            <person name="Salas D."/>
            <person name="Schlacht A."/>
            <person name="Suga H."/>
            <person name="Archibald J."/>
            <person name="Ball S.G."/>
            <person name="Clark G."/>
            <person name="Dacks J."/>
            <person name="Van Der Giezen M."/>
            <person name="Tsaousis A."/>
            <person name="Roger A."/>
        </authorList>
    </citation>
    <scope>NUCLEOTIDE SEQUENCE [LARGE SCALE GENOMIC DNA]</scope>
    <source>
        <strain evidence="2">ATCC 50177 / NandII</strain>
    </source>
</reference>
<protein>
    <submittedName>
        <fullName evidence="1">Uncharacterized protein</fullName>
    </submittedName>
</protein>
<accession>A0A196S9L0</accession>